<dbReference type="CDD" id="cd01297">
    <property type="entry name" value="D-aminoacylase"/>
    <property type="match status" value="1"/>
</dbReference>
<dbReference type="InterPro" id="IPR032466">
    <property type="entry name" value="Metal_Hydrolase"/>
</dbReference>
<keyword evidence="4" id="KW-1185">Reference proteome</keyword>
<dbReference type="Gene3D" id="2.30.40.10">
    <property type="entry name" value="Urease, subunit C, domain 1"/>
    <property type="match status" value="1"/>
</dbReference>
<proteinExistence type="predicted"/>
<comment type="caution">
    <text evidence="3">The sequence shown here is derived from an EMBL/GenBank/DDBJ whole genome shotgun (WGS) entry which is preliminary data.</text>
</comment>
<dbReference type="InterPro" id="IPR013108">
    <property type="entry name" value="Amidohydro_3"/>
</dbReference>
<protein>
    <submittedName>
        <fullName evidence="3">Amidohydrolase family protein</fullName>
    </submittedName>
</protein>
<dbReference type="SUPFAM" id="SSF51338">
    <property type="entry name" value="Composite domain of metallo-dependent hydrolases"/>
    <property type="match status" value="1"/>
</dbReference>
<feature type="domain" description="Amidohydrolase 3" evidence="2">
    <location>
        <begin position="73"/>
        <end position="536"/>
    </location>
</feature>
<sequence length="564" mass="59429">MTAAARPADAPHAPARTPGHGSAPSAVPLLLRGADVVDGTGGPRFRADVLVREGRIESIGRRPGELSVPAGSRVVEAEGQVLSPGFIDLHSHADLRILIERTHPSRITQGFTTEVLGQDGLSYAPVTDAVLPQLRGKIAGWNGDPEGFDWSWRSVAGYLDRLDAGIATNACYLVPHGSIRAVAAGWGEGALTPSQLRTMQELLARGMDEGAVGLSTGLTYTPAMYADRAELTALCEVLASRGGFFSPHTRSYGAGALEAYREVLGLARATGCAVHLTHATMNFPPNTGRAPELLAEVDAALADGCDITLDTYPYLSGATTLAAVLPSWASAGSVEDTLARLADPAALARIREALEVTGSDGCHGVTADWDTIEISGVAHPELAHRVGRTLAQIAAQEGRDPFDVLVDQLIRDRLGTGILQHVGHEENVRAIMRHPAHLVGSDGLLVGAKPHPRAWGTCAQLLGRYVRELGILSLEEAIAHLTGNAARRLRLRERGLVREGFAADLVLFDPTSIAAGATYAEPRRPATGLSFVFVNGHAALEDGEPTGALGGRALRLRDGQVAAR</sequence>
<dbReference type="InterPro" id="IPR050378">
    <property type="entry name" value="Metallo-dep_Hydrolases_sf"/>
</dbReference>
<name>A0ABV6R8G0_9MICO</name>
<evidence type="ECO:0000313" key="3">
    <source>
        <dbReference type="EMBL" id="MFC0673266.1"/>
    </source>
</evidence>
<dbReference type="Proteomes" id="UP001589793">
    <property type="component" value="Unassembled WGS sequence"/>
</dbReference>
<feature type="compositionally biased region" description="Low complexity" evidence="1">
    <location>
        <begin position="1"/>
        <end position="18"/>
    </location>
</feature>
<dbReference type="PANTHER" id="PTHR11647">
    <property type="entry name" value="HYDRANTOINASE/DIHYDROPYRIMIDINASE FAMILY MEMBER"/>
    <property type="match status" value="1"/>
</dbReference>
<gene>
    <name evidence="3" type="ORF">ACFFF6_04765</name>
</gene>
<feature type="region of interest" description="Disordered" evidence="1">
    <location>
        <begin position="1"/>
        <end position="26"/>
    </location>
</feature>
<evidence type="ECO:0000256" key="1">
    <source>
        <dbReference type="SAM" id="MobiDB-lite"/>
    </source>
</evidence>
<dbReference type="EMBL" id="JBHLSV010000004">
    <property type="protein sequence ID" value="MFC0673266.1"/>
    <property type="molecule type" value="Genomic_DNA"/>
</dbReference>
<dbReference type="Pfam" id="PF07969">
    <property type="entry name" value="Amidohydro_3"/>
    <property type="match status" value="1"/>
</dbReference>
<dbReference type="PANTHER" id="PTHR11647:SF1">
    <property type="entry name" value="COLLAPSIN RESPONSE MEDIATOR PROTEIN"/>
    <property type="match status" value="1"/>
</dbReference>
<organism evidence="3 4">
    <name type="scientific">Brachybacterium hainanense</name>
    <dbReference type="NCBI Taxonomy" id="1541174"/>
    <lineage>
        <taxon>Bacteria</taxon>
        <taxon>Bacillati</taxon>
        <taxon>Actinomycetota</taxon>
        <taxon>Actinomycetes</taxon>
        <taxon>Micrococcales</taxon>
        <taxon>Dermabacteraceae</taxon>
        <taxon>Brachybacterium</taxon>
    </lineage>
</organism>
<dbReference type="InterPro" id="IPR023100">
    <property type="entry name" value="D-aminoacylase_insert_dom_sf"/>
</dbReference>
<evidence type="ECO:0000313" key="4">
    <source>
        <dbReference type="Proteomes" id="UP001589793"/>
    </source>
</evidence>
<evidence type="ECO:0000259" key="2">
    <source>
        <dbReference type="Pfam" id="PF07969"/>
    </source>
</evidence>
<dbReference type="Gene3D" id="3.20.20.140">
    <property type="entry name" value="Metal-dependent hydrolases"/>
    <property type="match status" value="1"/>
</dbReference>
<dbReference type="RefSeq" id="WP_376978705.1">
    <property type="nucleotide sequence ID" value="NZ_JBHLSV010000004.1"/>
</dbReference>
<dbReference type="SUPFAM" id="SSF51556">
    <property type="entry name" value="Metallo-dependent hydrolases"/>
    <property type="match status" value="1"/>
</dbReference>
<dbReference type="Gene3D" id="3.30.1490.130">
    <property type="entry name" value="D-aminoacylase. Domain 3"/>
    <property type="match status" value="1"/>
</dbReference>
<dbReference type="InterPro" id="IPR011059">
    <property type="entry name" value="Metal-dep_hydrolase_composite"/>
</dbReference>
<accession>A0ABV6R8G0</accession>
<reference evidence="3 4" key="1">
    <citation type="submission" date="2024-09" db="EMBL/GenBank/DDBJ databases">
        <authorList>
            <person name="Sun Q."/>
            <person name="Mori K."/>
        </authorList>
    </citation>
    <scope>NUCLEOTIDE SEQUENCE [LARGE SCALE GENOMIC DNA]</scope>
    <source>
        <strain evidence="3 4">CICC 10874</strain>
    </source>
</reference>